<evidence type="ECO:0000313" key="3">
    <source>
        <dbReference type="Proteomes" id="UP000001055"/>
    </source>
</evidence>
<dbReference type="OMA" id="DLIMCYQ"/>
<sequence length="123" mass="13874">MTSSPISHLPEELLDRICHFTSTHTLHSLCLVNKNLNRIATAHLYTTISLSHSNFKHLRPLTLMLWTSPKHRALVRSISVRRAYGGDLVPWPAHSDLDGLIEEQVGITLEDTVDIMLLKATQD</sequence>
<dbReference type="KEGG" id="pno:SNOG_12442"/>
<dbReference type="AlphaFoldDB" id="Q0U722"/>
<dbReference type="InParanoid" id="Q0U722"/>
<dbReference type="VEuPathDB" id="FungiDB:JI435_124420"/>
<evidence type="ECO:0000313" key="2">
    <source>
        <dbReference type="EMBL" id="EAT80255.1"/>
    </source>
</evidence>
<dbReference type="GeneID" id="5979574"/>
<dbReference type="EMBL" id="CH445346">
    <property type="protein sequence ID" value="EAT80255.1"/>
    <property type="molecule type" value="Genomic_DNA"/>
</dbReference>
<dbReference type="SUPFAM" id="SSF81383">
    <property type="entry name" value="F-box domain"/>
    <property type="match status" value="1"/>
</dbReference>
<dbReference type="HOGENOM" id="CLU_2242868_0_0_1"/>
<dbReference type="Pfam" id="PF12937">
    <property type="entry name" value="F-box-like"/>
    <property type="match status" value="1"/>
</dbReference>
<evidence type="ECO:0000259" key="1">
    <source>
        <dbReference type="PROSITE" id="PS50181"/>
    </source>
</evidence>
<dbReference type="PROSITE" id="PS50181">
    <property type="entry name" value="FBOX"/>
    <property type="match status" value="1"/>
</dbReference>
<dbReference type="InterPro" id="IPR036047">
    <property type="entry name" value="F-box-like_dom_sf"/>
</dbReference>
<accession>Q0U722</accession>
<protein>
    <recommendedName>
        <fullName evidence="1">F-box domain-containing protein</fullName>
    </recommendedName>
</protein>
<reference evidence="3" key="1">
    <citation type="journal article" date="2007" name="Plant Cell">
        <title>Dothideomycete-plant interactions illuminated by genome sequencing and EST analysis of the wheat pathogen Stagonospora nodorum.</title>
        <authorList>
            <person name="Hane J.K."/>
            <person name="Lowe R.G."/>
            <person name="Solomon P.S."/>
            <person name="Tan K.C."/>
            <person name="Schoch C.L."/>
            <person name="Spatafora J.W."/>
            <person name="Crous P.W."/>
            <person name="Kodira C."/>
            <person name="Birren B.W."/>
            <person name="Galagan J.E."/>
            <person name="Torriani S.F."/>
            <person name="McDonald B.A."/>
            <person name="Oliver R.P."/>
        </authorList>
    </citation>
    <scope>NUCLEOTIDE SEQUENCE [LARGE SCALE GENOMIC DNA]</scope>
    <source>
        <strain evidence="3">SN15 / ATCC MYA-4574 / FGSC 10173</strain>
    </source>
</reference>
<dbReference type="Proteomes" id="UP000001055">
    <property type="component" value="Unassembled WGS sequence"/>
</dbReference>
<dbReference type="Gene3D" id="1.20.1280.50">
    <property type="match status" value="1"/>
</dbReference>
<dbReference type="RefSeq" id="XP_001802665.1">
    <property type="nucleotide sequence ID" value="XM_001802613.1"/>
</dbReference>
<organism evidence="2 3">
    <name type="scientific">Phaeosphaeria nodorum (strain SN15 / ATCC MYA-4574 / FGSC 10173)</name>
    <name type="common">Glume blotch fungus</name>
    <name type="synonym">Parastagonospora nodorum</name>
    <dbReference type="NCBI Taxonomy" id="321614"/>
    <lineage>
        <taxon>Eukaryota</taxon>
        <taxon>Fungi</taxon>
        <taxon>Dikarya</taxon>
        <taxon>Ascomycota</taxon>
        <taxon>Pezizomycotina</taxon>
        <taxon>Dothideomycetes</taxon>
        <taxon>Pleosporomycetidae</taxon>
        <taxon>Pleosporales</taxon>
        <taxon>Pleosporineae</taxon>
        <taxon>Phaeosphaeriaceae</taxon>
        <taxon>Parastagonospora</taxon>
    </lineage>
</organism>
<gene>
    <name evidence="2" type="ORF">SNOG_12442</name>
</gene>
<dbReference type="InterPro" id="IPR001810">
    <property type="entry name" value="F-box_dom"/>
</dbReference>
<dbReference type="eggNOG" id="ENOG502R8NW">
    <property type="taxonomic scope" value="Eukaryota"/>
</dbReference>
<proteinExistence type="predicted"/>
<feature type="domain" description="F-box" evidence="1">
    <location>
        <begin position="3"/>
        <end position="48"/>
    </location>
</feature>
<name>Q0U722_PHANO</name>